<comment type="caution">
    <text evidence="5">The sequence shown here is derived from an EMBL/GenBank/DDBJ whole genome shotgun (WGS) entry which is preliminary data.</text>
</comment>
<dbReference type="CDD" id="cd00090">
    <property type="entry name" value="HTH_ARSR"/>
    <property type="match status" value="1"/>
</dbReference>
<protein>
    <submittedName>
        <fullName evidence="5">MarR family transcriptional regulator</fullName>
    </submittedName>
</protein>
<feature type="domain" description="HTH marR-type" evidence="4">
    <location>
        <begin position="29"/>
        <end position="88"/>
    </location>
</feature>
<evidence type="ECO:0000256" key="3">
    <source>
        <dbReference type="ARBA" id="ARBA00023163"/>
    </source>
</evidence>
<dbReference type="PANTHER" id="PTHR38465">
    <property type="entry name" value="HTH-TYPE TRANSCRIPTIONAL REGULATOR MJ1563-RELATED"/>
    <property type="match status" value="1"/>
</dbReference>
<sequence>MQARDGQGRDEQAVAAFIERFASVLSDAGFPRMPARIFTALLATDSGRLTAAELAELLQVSPAAVSGGVRYLIQLNLVSRERDPGSRRDRYRVHDDVWYEASVRRDQMLVRWESSLREGIAALGPKSRAGTRMAESLEFFEFIRGELPAMLGRWHARRAALRAERGQED</sequence>
<dbReference type="Pfam" id="PF12802">
    <property type="entry name" value="MarR_2"/>
    <property type="match status" value="1"/>
</dbReference>
<dbReference type="InterPro" id="IPR036388">
    <property type="entry name" value="WH-like_DNA-bd_sf"/>
</dbReference>
<dbReference type="Proteomes" id="UP001500305">
    <property type="component" value="Unassembled WGS sequence"/>
</dbReference>
<dbReference type="Gene3D" id="1.10.10.10">
    <property type="entry name" value="Winged helix-like DNA-binding domain superfamily/Winged helix DNA-binding domain"/>
    <property type="match status" value="1"/>
</dbReference>
<reference evidence="5 6" key="1">
    <citation type="journal article" date="2019" name="Int. J. Syst. Evol. Microbiol.">
        <title>The Global Catalogue of Microorganisms (GCM) 10K type strain sequencing project: providing services to taxonomists for standard genome sequencing and annotation.</title>
        <authorList>
            <consortium name="The Broad Institute Genomics Platform"/>
            <consortium name="The Broad Institute Genome Sequencing Center for Infectious Disease"/>
            <person name="Wu L."/>
            <person name="Ma J."/>
        </authorList>
    </citation>
    <scope>NUCLEOTIDE SEQUENCE [LARGE SCALE GENOMIC DNA]</scope>
    <source>
        <strain evidence="5 6">JCM 7356</strain>
    </source>
</reference>
<keyword evidence="2" id="KW-0238">DNA-binding</keyword>
<evidence type="ECO:0000256" key="2">
    <source>
        <dbReference type="ARBA" id="ARBA00023125"/>
    </source>
</evidence>
<proteinExistence type="predicted"/>
<dbReference type="InterPro" id="IPR011991">
    <property type="entry name" value="ArsR-like_HTH"/>
</dbReference>
<dbReference type="PANTHER" id="PTHR38465:SF2">
    <property type="entry name" value="HTH-TYPE TRANSCRIPTIONAL REGULATOR MMPR5"/>
    <property type="match status" value="1"/>
</dbReference>
<evidence type="ECO:0000256" key="1">
    <source>
        <dbReference type="ARBA" id="ARBA00023015"/>
    </source>
</evidence>
<organism evidence="5 6">
    <name type="scientific">Kitasatospora cystarginea</name>
    <dbReference type="NCBI Taxonomy" id="58350"/>
    <lineage>
        <taxon>Bacteria</taxon>
        <taxon>Bacillati</taxon>
        <taxon>Actinomycetota</taxon>
        <taxon>Actinomycetes</taxon>
        <taxon>Kitasatosporales</taxon>
        <taxon>Streptomycetaceae</taxon>
        <taxon>Kitasatospora</taxon>
    </lineage>
</organism>
<dbReference type="SUPFAM" id="SSF46785">
    <property type="entry name" value="Winged helix' DNA-binding domain"/>
    <property type="match status" value="1"/>
</dbReference>
<keyword evidence="6" id="KW-1185">Reference proteome</keyword>
<accession>A0ABN3E411</accession>
<gene>
    <name evidence="5" type="ORF">GCM10010430_32440</name>
</gene>
<evidence type="ECO:0000313" key="6">
    <source>
        <dbReference type="Proteomes" id="UP001500305"/>
    </source>
</evidence>
<dbReference type="InterPro" id="IPR036390">
    <property type="entry name" value="WH_DNA-bd_sf"/>
</dbReference>
<keyword evidence="1" id="KW-0805">Transcription regulation</keyword>
<dbReference type="EMBL" id="BAAATR010000012">
    <property type="protein sequence ID" value="GAA2247644.1"/>
    <property type="molecule type" value="Genomic_DNA"/>
</dbReference>
<evidence type="ECO:0000259" key="4">
    <source>
        <dbReference type="Pfam" id="PF12802"/>
    </source>
</evidence>
<evidence type="ECO:0000313" key="5">
    <source>
        <dbReference type="EMBL" id="GAA2247644.1"/>
    </source>
</evidence>
<keyword evidence="3" id="KW-0804">Transcription</keyword>
<name>A0ABN3E411_9ACTN</name>
<dbReference type="InterPro" id="IPR000835">
    <property type="entry name" value="HTH_MarR-typ"/>
</dbReference>
<dbReference type="InterPro" id="IPR052362">
    <property type="entry name" value="HTH-GbsR_regulator"/>
</dbReference>